<dbReference type="SUPFAM" id="SSF53901">
    <property type="entry name" value="Thiolase-like"/>
    <property type="match status" value="1"/>
</dbReference>
<dbReference type="RefSeq" id="WP_142904892.1">
    <property type="nucleotide sequence ID" value="NZ_ML660094.1"/>
</dbReference>
<reference evidence="5 6" key="1">
    <citation type="submission" date="2019-06" db="EMBL/GenBank/DDBJ databases">
        <title>Whole genome sequence for Cellvibrionaceae sp. R142.</title>
        <authorList>
            <person name="Wang G."/>
        </authorList>
    </citation>
    <scope>NUCLEOTIDE SEQUENCE [LARGE SCALE GENOMIC DNA]</scope>
    <source>
        <strain evidence="5 6">R142</strain>
    </source>
</reference>
<evidence type="ECO:0000259" key="4">
    <source>
        <dbReference type="Pfam" id="PF08545"/>
    </source>
</evidence>
<keyword evidence="2" id="KW-0012">Acyltransferase</keyword>
<dbReference type="PANTHER" id="PTHR34069:SF3">
    <property type="entry name" value="ACYL-COA:ACYL-COA ALKYLTRANSFERASE"/>
    <property type="match status" value="1"/>
</dbReference>
<dbReference type="Pfam" id="PF08545">
    <property type="entry name" value="ACP_syn_III"/>
    <property type="match status" value="1"/>
</dbReference>
<protein>
    <submittedName>
        <fullName evidence="5">Ketoacyl-ACP synthase III</fullName>
    </submittedName>
</protein>
<dbReference type="InterPro" id="IPR013747">
    <property type="entry name" value="ACP_syn_III_C"/>
</dbReference>
<dbReference type="Proteomes" id="UP000319732">
    <property type="component" value="Unassembled WGS sequence"/>
</dbReference>
<dbReference type="PANTHER" id="PTHR34069">
    <property type="entry name" value="3-OXOACYL-[ACYL-CARRIER-PROTEIN] SYNTHASE 3"/>
    <property type="match status" value="1"/>
</dbReference>
<evidence type="ECO:0000313" key="6">
    <source>
        <dbReference type="Proteomes" id="UP000319732"/>
    </source>
</evidence>
<dbReference type="InterPro" id="IPR016039">
    <property type="entry name" value="Thiolase-like"/>
</dbReference>
<evidence type="ECO:0000256" key="2">
    <source>
        <dbReference type="ARBA" id="ARBA00023315"/>
    </source>
</evidence>
<dbReference type="EMBL" id="VHSG01000013">
    <property type="protein sequence ID" value="TQV78113.1"/>
    <property type="molecule type" value="Genomic_DNA"/>
</dbReference>
<keyword evidence="6" id="KW-1185">Reference proteome</keyword>
<dbReference type="GO" id="GO:0004315">
    <property type="term" value="F:3-oxoacyl-[acyl-carrier-protein] synthase activity"/>
    <property type="evidence" value="ECO:0007669"/>
    <property type="project" value="InterPro"/>
</dbReference>
<feature type="domain" description="Beta-ketoacyl-[acyl-carrier-protein] synthase III N-terminal" evidence="4">
    <location>
        <begin position="115"/>
        <end position="203"/>
    </location>
</feature>
<dbReference type="CDD" id="cd00830">
    <property type="entry name" value="KAS_III"/>
    <property type="match status" value="1"/>
</dbReference>
<comment type="caution">
    <text evidence="5">The sequence shown here is derived from an EMBL/GenBank/DDBJ whole genome shotgun (WGS) entry which is preliminary data.</text>
</comment>
<feature type="domain" description="Beta-ketoacyl-[acyl-carrier-protein] synthase III C-terminal" evidence="3">
    <location>
        <begin position="250"/>
        <end position="325"/>
    </location>
</feature>
<dbReference type="AlphaFoldDB" id="A0A545TLK5"/>
<dbReference type="Gene3D" id="3.40.47.10">
    <property type="match status" value="2"/>
</dbReference>
<organism evidence="5 6">
    <name type="scientific">Exilibacterium tricleocarpae</name>
    <dbReference type="NCBI Taxonomy" id="2591008"/>
    <lineage>
        <taxon>Bacteria</taxon>
        <taxon>Pseudomonadati</taxon>
        <taxon>Pseudomonadota</taxon>
        <taxon>Gammaproteobacteria</taxon>
        <taxon>Cellvibrionales</taxon>
        <taxon>Cellvibrionaceae</taxon>
        <taxon>Exilibacterium</taxon>
    </lineage>
</organism>
<dbReference type="GO" id="GO:0044550">
    <property type="term" value="P:secondary metabolite biosynthetic process"/>
    <property type="evidence" value="ECO:0007669"/>
    <property type="project" value="TreeGrafter"/>
</dbReference>
<dbReference type="OrthoDB" id="9788274at2"/>
<evidence type="ECO:0000256" key="1">
    <source>
        <dbReference type="ARBA" id="ARBA00022679"/>
    </source>
</evidence>
<name>A0A545TLK5_9GAMM</name>
<dbReference type="GO" id="GO:0006633">
    <property type="term" value="P:fatty acid biosynthetic process"/>
    <property type="evidence" value="ECO:0007669"/>
    <property type="project" value="InterPro"/>
</dbReference>
<proteinExistence type="predicted"/>
<dbReference type="Pfam" id="PF08541">
    <property type="entry name" value="ACP_syn_III_C"/>
    <property type="match status" value="1"/>
</dbReference>
<accession>A0A545TLK5</accession>
<gene>
    <name evidence="5" type="ORF">FKG94_13620</name>
</gene>
<evidence type="ECO:0000313" key="5">
    <source>
        <dbReference type="EMBL" id="TQV78113.1"/>
    </source>
</evidence>
<keyword evidence="1" id="KW-0808">Transferase</keyword>
<evidence type="ECO:0000259" key="3">
    <source>
        <dbReference type="Pfam" id="PF08541"/>
    </source>
</evidence>
<sequence length="332" mass="36188">MEIKGNSRIAGIGAFLPPDRVTSESLMDEIDSTRFGAPKNYISKCIGIKERRISDARTLPSDMAIAASHNALEDAGLEAGEIDMILYCGIDRDWQEPATAHRVQTELGATRATVLDVTNACHGFMNGLAIADSFISNGAVDNVLVCTGEKPSRVMLEAIEQIKRTNNKEEFKRWIGSLTVGDAGGAMVVQRGTAHSGWQWMEMRSEGQHAELCYYRHTQAGVEGQMIMGLISRVFVGLHKKLIDKTYRALNWSPTDIDVMYCHQVGAIPHKQLTSAADLDLNCAPITYDFLGNLTSASIPVNMALNRPKRGDKLLVLGAGSGLSICQAGMIY</sequence>
<dbReference type="InterPro" id="IPR013751">
    <property type="entry name" value="ACP_syn_III_N"/>
</dbReference>